<reference evidence="3 4" key="1">
    <citation type="submission" date="2023-11" db="EMBL/GenBank/DDBJ databases">
        <authorList>
            <person name="Okamura Y."/>
        </authorList>
    </citation>
    <scope>NUCLEOTIDE SEQUENCE [LARGE SCALE GENOMIC DNA]</scope>
</reference>
<sequence length="351" mass="38116">MACSVLVWEGGGNSEEIREEDAEASVWSNSSALAVDARRAVRCGARLVRMQWRRADGNTAAWRDADLTSLHHHREVLVGDLSAGTWYALRLWTATETARHQAVIYAATTTHSGERLRRPVAFHSDGGSVSTIGSADSSERVLGAVSLAFAALAALAVTALLLVLMAKRSTLWSCGGQVDDETRRCRHSAASTDKSVCPEQQNLRNCQHDYKHDKLSPASDVYEISPYATFAVGGETTAATLDHTLQFRTFGHRDNDAPPHRPCRKHPQRHRDRADVEKHHSECELQHLSRYEKVRPRHCAGTSYCVPLSHHGAGSAAGGGSGGGFSEVYAGDSSVESGPGSLSPRTHHEHS</sequence>
<proteinExistence type="predicted"/>
<keyword evidence="4" id="KW-1185">Reference proteome</keyword>
<keyword evidence="2" id="KW-0472">Membrane</keyword>
<organism evidence="3 4">
    <name type="scientific">Leptosia nina</name>
    <dbReference type="NCBI Taxonomy" id="320188"/>
    <lineage>
        <taxon>Eukaryota</taxon>
        <taxon>Metazoa</taxon>
        <taxon>Ecdysozoa</taxon>
        <taxon>Arthropoda</taxon>
        <taxon>Hexapoda</taxon>
        <taxon>Insecta</taxon>
        <taxon>Pterygota</taxon>
        <taxon>Neoptera</taxon>
        <taxon>Endopterygota</taxon>
        <taxon>Lepidoptera</taxon>
        <taxon>Glossata</taxon>
        <taxon>Ditrysia</taxon>
        <taxon>Papilionoidea</taxon>
        <taxon>Pieridae</taxon>
        <taxon>Pierinae</taxon>
        <taxon>Leptosia</taxon>
    </lineage>
</organism>
<feature type="region of interest" description="Disordered" evidence="1">
    <location>
        <begin position="251"/>
        <end position="278"/>
    </location>
</feature>
<evidence type="ECO:0000313" key="4">
    <source>
        <dbReference type="Proteomes" id="UP001497472"/>
    </source>
</evidence>
<feature type="compositionally biased region" description="Basic residues" evidence="1">
    <location>
        <begin position="261"/>
        <end position="271"/>
    </location>
</feature>
<evidence type="ECO:0000256" key="1">
    <source>
        <dbReference type="SAM" id="MobiDB-lite"/>
    </source>
</evidence>
<dbReference type="Proteomes" id="UP001497472">
    <property type="component" value="Unassembled WGS sequence"/>
</dbReference>
<evidence type="ECO:0000313" key="3">
    <source>
        <dbReference type="EMBL" id="CAK1550561.1"/>
    </source>
</evidence>
<keyword evidence="2" id="KW-0812">Transmembrane</keyword>
<feature type="transmembrane region" description="Helical" evidence="2">
    <location>
        <begin position="141"/>
        <end position="164"/>
    </location>
</feature>
<protein>
    <recommendedName>
        <fullName evidence="5">Fibronectin type-III domain-containing protein</fullName>
    </recommendedName>
</protein>
<feature type="compositionally biased region" description="Gly residues" evidence="1">
    <location>
        <begin position="315"/>
        <end position="325"/>
    </location>
</feature>
<dbReference type="AlphaFoldDB" id="A0AAV1JMA7"/>
<dbReference type="EMBL" id="CAVLEF010000082">
    <property type="protein sequence ID" value="CAK1550561.1"/>
    <property type="molecule type" value="Genomic_DNA"/>
</dbReference>
<feature type="region of interest" description="Disordered" evidence="1">
    <location>
        <begin position="313"/>
        <end position="351"/>
    </location>
</feature>
<evidence type="ECO:0008006" key="5">
    <source>
        <dbReference type="Google" id="ProtNLM"/>
    </source>
</evidence>
<accession>A0AAV1JMA7</accession>
<evidence type="ECO:0000256" key="2">
    <source>
        <dbReference type="SAM" id="Phobius"/>
    </source>
</evidence>
<gene>
    <name evidence="3" type="ORF">LNINA_LOCUS9780</name>
</gene>
<comment type="caution">
    <text evidence="3">The sequence shown here is derived from an EMBL/GenBank/DDBJ whole genome shotgun (WGS) entry which is preliminary data.</text>
</comment>
<name>A0AAV1JMA7_9NEOP</name>
<keyword evidence="2" id="KW-1133">Transmembrane helix</keyword>